<sequence>MKRLSVLLTMAALVVSACGQTDGNANCIPGFQPTNWSRLSQRTQATKTMWAQVKPTSHRYDLQPTGLAARTFITIGVQSGDLVEVTVVFPGEPPRQLSRDQFGSYRTVDGLFADLEKSINNHAPYADCYDLKAPFDANPGYPTSREGRLYDYRIADATGSYRDINFTVVIAAPSP</sequence>
<evidence type="ECO:0000313" key="2">
    <source>
        <dbReference type="EMBL" id="MBB5362291.1"/>
    </source>
</evidence>
<dbReference type="Pfam" id="PF19671">
    <property type="entry name" value="DUF6174"/>
    <property type="match status" value="1"/>
</dbReference>
<protein>
    <recommendedName>
        <fullName evidence="4">Lipoprotein</fullName>
    </recommendedName>
</protein>
<accession>A0A7W8JUX0</accession>
<dbReference type="EMBL" id="JACHFL010000002">
    <property type="protein sequence ID" value="MBB5362291.1"/>
    <property type="molecule type" value="Genomic_DNA"/>
</dbReference>
<dbReference type="Proteomes" id="UP000552709">
    <property type="component" value="Unassembled WGS sequence"/>
</dbReference>
<gene>
    <name evidence="2" type="ORF">HNQ08_001376</name>
</gene>
<dbReference type="AlphaFoldDB" id="A0A7W8JUX0"/>
<evidence type="ECO:0008006" key="4">
    <source>
        <dbReference type="Google" id="ProtNLM"/>
    </source>
</evidence>
<keyword evidence="3" id="KW-1185">Reference proteome</keyword>
<evidence type="ECO:0000313" key="3">
    <source>
        <dbReference type="Proteomes" id="UP000552709"/>
    </source>
</evidence>
<name>A0A7W8JUX0_9DEIO</name>
<proteinExistence type="predicted"/>
<dbReference type="InterPro" id="IPR046172">
    <property type="entry name" value="DUF6174"/>
</dbReference>
<organism evidence="2 3">
    <name type="scientific">Deinococcus humi</name>
    <dbReference type="NCBI Taxonomy" id="662880"/>
    <lineage>
        <taxon>Bacteria</taxon>
        <taxon>Thermotogati</taxon>
        <taxon>Deinococcota</taxon>
        <taxon>Deinococci</taxon>
        <taxon>Deinococcales</taxon>
        <taxon>Deinococcaceae</taxon>
        <taxon>Deinococcus</taxon>
    </lineage>
</organism>
<keyword evidence="1" id="KW-0732">Signal</keyword>
<evidence type="ECO:0000256" key="1">
    <source>
        <dbReference type="SAM" id="SignalP"/>
    </source>
</evidence>
<feature type="signal peptide" evidence="1">
    <location>
        <begin position="1"/>
        <end position="19"/>
    </location>
</feature>
<dbReference type="PROSITE" id="PS51257">
    <property type="entry name" value="PROKAR_LIPOPROTEIN"/>
    <property type="match status" value="1"/>
</dbReference>
<reference evidence="2 3" key="1">
    <citation type="submission" date="2020-08" db="EMBL/GenBank/DDBJ databases">
        <title>Genomic Encyclopedia of Type Strains, Phase IV (KMG-IV): sequencing the most valuable type-strain genomes for metagenomic binning, comparative biology and taxonomic classification.</title>
        <authorList>
            <person name="Goeker M."/>
        </authorList>
    </citation>
    <scope>NUCLEOTIDE SEQUENCE [LARGE SCALE GENOMIC DNA]</scope>
    <source>
        <strain evidence="2 3">DSM 27939</strain>
    </source>
</reference>
<feature type="chain" id="PRO_5031362005" description="Lipoprotein" evidence="1">
    <location>
        <begin position="20"/>
        <end position="175"/>
    </location>
</feature>
<comment type="caution">
    <text evidence="2">The sequence shown here is derived from an EMBL/GenBank/DDBJ whole genome shotgun (WGS) entry which is preliminary data.</text>
</comment>
<dbReference type="RefSeq" id="WP_184128820.1">
    <property type="nucleotide sequence ID" value="NZ_JACHFL010000002.1"/>
</dbReference>